<proteinExistence type="predicted"/>
<dbReference type="NCBIfam" id="TIGR03831">
    <property type="entry name" value="YgiT_finger"/>
    <property type="match status" value="1"/>
</dbReference>
<accession>A0A6V8P8Q0</accession>
<dbReference type="CDD" id="cd12870">
    <property type="entry name" value="MqsA"/>
    <property type="match status" value="1"/>
</dbReference>
<name>A0A6V8P8Q0_9ACTN</name>
<dbReference type="InterPro" id="IPR022453">
    <property type="entry name" value="Znf_MqsA-type"/>
</dbReference>
<dbReference type="EMBL" id="BLRY01000105">
    <property type="protein sequence ID" value="GFP28054.1"/>
    <property type="molecule type" value="Genomic_DNA"/>
</dbReference>
<evidence type="ECO:0000313" key="1">
    <source>
        <dbReference type="EMBL" id="GFP28054.1"/>
    </source>
</evidence>
<dbReference type="Proteomes" id="UP000591948">
    <property type="component" value="Unassembled WGS sequence"/>
</dbReference>
<evidence type="ECO:0000313" key="2">
    <source>
        <dbReference type="Proteomes" id="UP000591948"/>
    </source>
</evidence>
<keyword evidence="2" id="KW-1185">Reference proteome</keyword>
<gene>
    <name evidence="1" type="ORF">HKBW3S33_01471</name>
</gene>
<reference evidence="1 2" key="1">
    <citation type="journal article" date="2020" name="Front. Microbiol.">
        <title>Single-cell genomics of novel Actinobacteria with the Wood-Ljungdahl pathway discovered in a serpentinizing system.</title>
        <authorList>
            <person name="Merino N."/>
            <person name="Kawai M."/>
            <person name="Boyd E.S."/>
            <person name="Colman D.R."/>
            <person name="McGlynn S.E."/>
            <person name="Nealson K.H."/>
            <person name="Kurokawa K."/>
            <person name="Hongoh Y."/>
        </authorList>
    </citation>
    <scope>NUCLEOTIDE SEQUENCE [LARGE SCALE GENOMIC DNA]</scope>
    <source>
        <strain evidence="1 2">S33</strain>
    </source>
</reference>
<protein>
    <submittedName>
        <fullName evidence="1">Uncharacterized protein</fullName>
    </submittedName>
</protein>
<organism evidence="1 2">
    <name type="scientific">Candidatus Hakubella thermalkaliphila</name>
    <dbReference type="NCBI Taxonomy" id="2754717"/>
    <lineage>
        <taxon>Bacteria</taxon>
        <taxon>Bacillati</taxon>
        <taxon>Actinomycetota</taxon>
        <taxon>Actinomycetota incertae sedis</taxon>
        <taxon>Candidatus Hakubellales</taxon>
        <taxon>Candidatus Hakubellaceae</taxon>
        <taxon>Candidatus Hakubella</taxon>
    </lineage>
</organism>
<sequence length="82" mass="9557">MINGDPCEYCDGKLQYRRIRAQFHFKGGTIYIDHVPAWVCAKCGERYFDAPVYKKLEDIAQHSDRIKKTITFPLADYERAAL</sequence>
<dbReference type="Gene3D" id="3.10.20.860">
    <property type="match status" value="1"/>
</dbReference>
<comment type="caution">
    <text evidence="1">The sequence shown here is derived from an EMBL/GenBank/DDBJ whole genome shotgun (WGS) entry which is preliminary data.</text>
</comment>